<accession>A0ABS0T6L0</accession>
<evidence type="ECO:0000256" key="1">
    <source>
        <dbReference type="ARBA" id="ARBA00001633"/>
    </source>
</evidence>
<organism evidence="10 11">
    <name type="scientific">Staphylococcus canis</name>
    <dbReference type="NCBI Taxonomy" id="2724942"/>
    <lineage>
        <taxon>Bacteria</taxon>
        <taxon>Bacillati</taxon>
        <taxon>Bacillota</taxon>
        <taxon>Bacilli</taxon>
        <taxon>Bacillales</taxon>
        <taxon>Staphylococcaceae</taxon>
        <taxon>Staphylococcus</taxon>
    </lineage>
</organism>
<evidence type="ECO:0000256" key="6">
    <source>
        <dbReference type="ARBA" id="ARBA00023141"/>
    </source>
</evidence>
<dbReference type="InterPro" id="IPR011060">
    <property type="entry name" value="RibuloseP-bd_barrel"/>
</dbReference>
<dbReference type="RefSeq" id="WP_198617166.1">
    <property type="nucleotide sequence ID" value="NZ_JABANU010000003.1"/>
</dbReference>
<comment type="caution">
    <text evidence="10">The sequence shown here is derived from an EMBL/GenBank/DDBJ whole genome shotgun (WGS) entry which is preliminary data.</text>
</comment>
<name>A0ABS0T6L0_9STAP</name>
<dbReference type="CDD" id="cd00331">
    <property type="entry name" value="IGPS"/>
    <property type="match status" value="1"/>
</dbReference>
<dbReference type="PROSITE" id="PS00614">
    <property type="entry name" value="IGPS"/>
    <property type="match status" value="1"/>
</dbReference>
<comment type="similarity">
    <text evidence="8">Belongs to the TrpC family.</text>
</comment>
<dbReference type="InterPro" id="IPR013785">
    <property type="entry name" value="Aldolase_TIM"/>
</dbReference>
<dbReference type="EMBL" id="JABANU010000003">
    <property type="protein sequence ID" value="MBI5974381.1"/>
    <property type="molecule type" value="Genomic_DNA"/>
</dbReference>
<dbReference type="PANTHER" id="PTHR22854">
    <property type="entry name" value="TRYPTOPHAN BIOSYNTHESIS PROTEIN"/>
    <property type="match status" value="1"/>
</dbReference>
<dbReference type="InterPro" id="IPR001468">
    <property type="entry name" value="Indole-3-GlycerolPSynthase_CS"/>
</dbReference>
<protein>
    <recommendedName>
        <fullName evidence="8">Indole-3-glycerol phosphate synthase</fullName>
        <shortName evidence="8">IGPS</shortName>
        <ecNumber evidence="8">4.1.1.48</ecNumber>
    </recommendedName>
</protein>
<dbReference type="GO" id="GO:0004425">
    <property type="term" value="F:indole-3-glycerol-phosphate synthase activity"/>
    <property type="evidence" value="ECO:0007669"/>
    <property type="project" value="UniProtKB-EC"/>
</dbReference>
<dbReference type="HAMAP" id="MF_00134_B">
    <property type="entry name" value="IGPS_B"/>
    <property type="match status" value="1"/>
</dbReference>
<evidence type="ECO:0000313" key="11">
    <source>
        <dbReference type="Proteomes" id="UP000751852"/>
    </source>
</evidence>
<dbReference type="InterPro" id="IPR045186">
    <property type="entry name" value="Indole-3-glycerol_P_synth"/>
</dbReference>
<keyword evidence="6 8" id="KW-0057">Aromatic amino acid biosynthesis</keyword>
<dbReference type="InterPro" id="IPR013798">
    <property type="entry name" value="Indole-3-glycerol_P_synth_dom"/>
</dbReference>
<evidence type="ECO:0000256" key="8">
    <source>
        <dbReference type="HAMAP-Rule" id="MF_00134"/>
    </source>
</evidence>
<evidence type="ECO:0000256" key="4">
    <source>
        <dbReference type="ARBA" id="ARBA00022793"/>
    </source>
</evidence>
<evidence type="ECO:0000259" key="9">
    <source>
        <dbReference type="Pfam" id="PF00218"/>
    </source>
</evidence>
<keyword evidence="7 8" id="KW-0456">Lyase</keyword>
<sequence>MTILDEIVEYKKELLNSNYYEQKLAKFDKMDVSHKTKLSETLNQTPHINVIAEIKSKSPTVSDIPERDLFTQLNAYQHAAAISVLTDEAYFDGSYERLYTLTQHTDLPVLCKDFIIDKKQIDLAYQTGASIILLIVNILTDEALQTLYDYAVSLGLEVLVEVHDAEELERAHQLNPNIIGVNNRDLKTFQTDVSHSIDILQTKVPDTHYISESGIRTKEDVERLAKAGVSGILVGETLMKASQPEQLIQTFNQITRATTDVR</sequence>
<evidence type="ECO:0000313" key="10">
    <source>
        <dbReference type="EMBL" id="MBI5974381.1"/>
    </source>
</evidence>
<dbReference type="PANTHER" id="PTHR22854:SF2">
    <property type="entry name" value="INDOLE-3-GLYCEROL-PHOSPHATE SYNTHASE"/>
    <property type="match status" value="1"/>
</dbReference>
<keyword evidence="4 8" id="KW-0210">Decarboxylase</keyword>
<comment type="catalytic activity">
    <reaction evidence="1 8">
        <text>1-(2-carboxyphenylamino)-1-deoxy-D-ribulose 5-phosphate + H(+) = (1S,2R)-1-C-(indol-3-yl)glycerol 3-phosphate + CO2 + H2O</text>
        <dbReference type="Rhea" id="RHEA:23476"/>
        <dbReference type="ChEBI" id="CHEBI:15377"/>
        <dbReference type="ChEBI" id="CHEBI:15378"/>
        <dbReference type="ChEBI" id="CHEBI:16526"/>
        <dbReference type="ChEBI" id="CHEBI:58613"/>
        <dbReference type="ChEBI" id="CHEBI:58866"/>
        <dbReference type="EC" id="4.1.1.48"/>
    </reaction>
</comment>
<evidence type="ECO:0000256" key="7">
    <source>
        <dbReference type="ARBA" id="ARBA00023239"/>
    </source>
</evidence>
<proteinExistence type="inferred from homology"/>
<dbReference type="Gene3D" id="3.20.20.70">
    <property type="entry name" value="Aldolase class I"/>
    <property type="match status" value="1"/>
</dbReference>
<comment type="pathway">
    <text evidence="2 8">Amino-acid biosynthesis; L-tryptophan biosynthesis; L-tryptophan from chorismate: step 4/5.</text>
</comment>
<dbReference type="NCBIfam" id="NF001371">
    <property type="entry name" value="PRK00278.1-3"/>
    <property type="match status" value="1"/>
</dbReference>
<feature type="domain" description="Indole-3-glycerol phosphate synthase" evidence="9">
    <location>
        <begin position="4"/>
        <end position="250"/>
    </location>
</feature>
<keyword evidence="3 8" id="KW-0028">Amino-acid biosynthesis</keyword>
<evidence type="ECO:0000256" key="2">
    <source>
        <dbReference type="ARBA" id="ARBA00004696"/>
    </source>
</evidence>
<reference evidence="10 11" key="1">
    <citation type="submission" date="2020-04" db="EMBL/GenBank/DDBJ databases">
        <title>Staphylococcus species from domestic dog.</title>
        <authorList>
            <person name="Paterson G.K."/>
        </authorList>
    </citation>
    <scope>NUCLEOTIDE SEQUENCE [LARGE SCALE GENOMIC DNA]</scope>
    <source>
        <strain evidence="10 11">H16/1A</strain>
    </source>
</reference>
<dbReference type="Pfam" id="PF00218">
    <property type="entry name" value="IGPS"/>
    <property type="match status" value="1"/>
</dbReference>
<evidence type="ECO:0000256" key="3">
    <source>
        <dbReference type="ARBA" id="ARBA00022605"/>
    </source>
</evidence>
<dbReference type="EC" id="4.1.1.48" evidence="8"/>
<keyword evidence="11" id="KW-1185">Reference proteome</keyword>
<dbReference type="Proteomes" id="UP000751852">
    <property type="component" value="Unassembled WGS sequence"/>
</dbReference>
<evidence type="ECO:0000256" key="5">
    <source>
        <dbReference type="ARBA" id="ARBA00022822"/>
    </source>
</evidence>
<dbReference type="SUPFAM" id="SSF51366">
    <property type="entry name" value="Ribulose-phoshate binding barrel"/>
    <property type="match status" value="1"/>
</dbReference>
<keyword evidence="5 8" id="KW-0822">Tryptophan biosynthesis</keyword>
<gene>
    <name evidence="8 10" type="primary">trpC</name>
    <name evidence="10" type="ORF">HHH54_02060</name>
</gene>